<evidence type="ECO:0000256" key="11">
    <source>
        <dbReference type="ARBA" id="ARBA00049710"/>
    </source>
</evidence>
<dbReference type="GO" id="GO:0005737">
    <property type="term" value="C:cytoplasm"/>
    <property type="evidence" value="ECO:0007669"/>
    <property type="project" value="TreeGrafter"/>
</dbReference>
<dbReference type="GO" id="GO:0006325">
    <property type="term" value="P:chromatin organization"/>
    <property type="evidence" value="ECO:0007669"/>
    <property type="project" value="UniProtKB-KW"/>
</dbReference>
<dbReference type="GO" id="GO:0004843">
    <property type="term" value="F:cysteine-type deubiquitinase activity"/>
    <property type="evidence" value="ECO:0007669"/>
    <property type="project" value="UniProtKB-UniRule"/>
</dbReference>
<dbReference type="Gene3D" id="3.40.532.10">
    <property type="entry name" value="Peptidase C12, ubiquitin carboxyl-terminal hydrolase"/>
    <property type="match status" value="1"/>
</dbReference>
<dbReference type="Gene3D" id="1.20.58.860">
    <property type="match status" value="1"/>
</dbReference>
<feature type="site" description="Important for enzyme activity" evidence="12">
    <location>
        <position position="224"/>
    </location>
</feature>
<dbReference type="Pfam" id="PF01088">
    <property type="entry name" value="Peptidase_C12"/>
    <property type="match status" value="1"/>
</dbReference>
<dbReference type="InterPro" id="IPR001578">
    <property type="entry name" value="Peptidase_C12_UCH"/>
</dbReference>
<keyword evidence="8" id="KW-0156">Chromatin regulator</keyword>
<dbReference type="AlphaFoldDB" id="A0A7R9BQR4"/>
<dbReference type="GO" id="GO:0006511">
    <property type="term" value="P:ubiquitin-dependent protein catabolic process"/>
    <property type="evidence" value="ECO:0007669"/>
    <property type="project" value="UniProtKB-UniRule"/>
</dbReference>
<evidence type="ECO:0000256" key="8">
    <source>
        <dbReference type="ARBA" id="ARBA00022853"/>
    </source>
</evidence>
<keyword evidence="9" id="KW-0539">Nucleus</keyword>
<dbReference type="InterPro" id="IPR038765">
    <property type="entry name" value="Papain-like_cys_pep_sf"/>
</dbReference>
<evidence type="ECO:0000256" key="7">
    <source>
        <dbReference type="ARBA" id="ARBA00022807"/>
    </source>
</evidence>
<feature type="site" description="Transition state stabilizer" evidence="12">
    <location>
        <position position="102"/>
    </location>
</feature>
<keyword evidence="4 12" id="KW-0645">Protease</keyword>
<evidence type="ECO:0000313" key="16">
    <source>
        <dbReference type="Proteomes" id="UP000678499"/>
    </source>
</evidence>
<keyword evidence="16" id="KW-1185">Reference proteome</keyword>
<dbReference type="GO" id="GO:0005634">
    <property type="term" value="C:nucleus"/>
    <property type="evidence" value="ECO:0007669"/>
    <property type="project" value="UniProtKB-SubCell"/>
</dbReference>
<evidence type="ECO:0000256" key="6">
    <source>
        <dbReference type="ARBA" id="ARBA00022801"/>
    </source>
</evidence>
<comment type="similarity">
    <text evidence="3">Belongs to the peptidase C12 family. BAP1 subfamily.</text>
</comment>
<keyword evidence="6 12" id="KW-0378">Hydrolase</keyword>
<keyword evidence="7 12" id="KW-0788">Thiol protease</keyword>
<keyword evidence="5 12" id="KW-0833">Ubl conjugation pathway</keyword>
<evidence type="ECO:0000313" key="15">
    <source>
        <dbReference type="EMBL" id="CAD7278914.1"/>
    </source>
</evidence>
<protein>
    <recommendedName>
        <fullName evidence="12">ubiquitinyl hydrolase 1</fullName>
        <ecNumber evidence="12">3.4.19.12</ecNumber>
    </recommendedName>
</protein>
<evidence type="ECO:0000256" key="2">
    <source>
        <dbReference type="ARBA" id="ARBA00004123"/>
    </source>
</evidence>
<feature type="active site" description="Nucleophile" evidence="12">
    <location>
        <position position="108"/>
    </location>
</feature>
<feature type="region of interest" description="Disordered" evidence="13">
    <location>
        <begin position="158"/>
        <end position="187"/>
    </location>
</feature>
<name>A0A7R9BQR4_9CRUS</name>
<dbReference type="SUPFAM" id="SSF54001">
    <property type="entry name" value="Cysteine proteinases"/>
    <property type="match status" value="1"/>
</dbReference>
<evidence type="ECO:0000256" key="12">
    <source>
        <dbReference type="PROSITE-ProRule" id="PRU01393"/>
    </source>
</evidence>
<dbReference type="GO" id="GO:0016579">
    <property type="term" value="P:protein deubiquitination"/>
    <property type="evidence" value="ECO:0007669"/>
    <property type="project" value="TreeGrafter"/>
</dbReference>
<feature type="region of interest" description="Disordered" evidence="13">
    <location>
        <begin position="435"/>
        <end position="459"/>
    </location>
</feature>
<proteinExistence type="inferred from homology"/>
<evidence type="ECO:0000259" key="14">
    <source>
        <dbReference type="PROSITE" id="PS52048"/>
    </source>
</evidence>
<feature type="active site" description="Proton donor" evidence="12">
    <location>
        <position position="209"/>
    </location>
</feature>
<comment type="subunit">
    <text evidence="11">Catalytic component of the polycomb repressive deubiquitinase (PR-DUB) complex, at least composed of caly/calypso, Asx and sba (MBD5/6 homolog). The PR-DUB complex associates with nucleosomes to mediate deubiquitination of histone H2AK118ub1 substrates; the association requires the positively charged C-terminal tail of caly, probably due to direct binding of DNA. Interacts (via ULD domain) with Asx (via DEUBAD domain); the interaction produces a stable heterodimer with a composite binding site for ubiquitin. Homodimerizes (via coiled-coil hinge-region between the UCH and ULD domains) to mediate assembly of 2 copies of the caly-Asx heterodimer into a bisymmetric tetramer; dimerization enhances PR-DUB association with nucleosomes.</text>
</comment>
<dbReference type="OrthoDB" id="1924260at2759"/>
<gene>
    <name evidence="15" type="ORF">NMOB1V02_LOCUS6607</name>
</gene>
<feature type="compositionally biased region" description="Polar residues" evidence="13">
    <location>
        <begin position="162"/>
        <end position="187"/>
    </location>
</feature>
<comment type="subcellular location">
    <subcellularLocation>
        <location evidence="2">Nucleus</location>
    </subcellularLocation>
</comment>
<dbReference type="EC" id="3.4.19.12" evidence="12"/>
<dbReference type="Proteomes" id="UP000678499">
    <property type="component" value="Unassembled WGS sequence"/>
</dbReference>
<evidence type="ECO:0000256" key="10">
    <source>
        <dbReference type="ARBA" id="ARBA00046227"/>
    </source>
</evidence>
<evidence type="ECO:0000256" key="3">
    <source>
        <dbReference type="ARBA" id="ARBA00007182"/>
    </source>
</evidence>
<comment type="catalytic activity">
    <reaction evidence="1 12">
        <text>Thiol-dependent hydrolysis of ester, thioester, amide, peptide and isopeptide bonds formed by the C-terminal Gly of ubiquitin (a 76-residue protein attached to proteins as an intracellular targeting signal).</text>
        <dbReference type="EC" id="3.4.19.12"/>
    </reaction>
</comment>
<sequence length="459" mass="51807">MPVDIEKLAEGWLELESDPGLFTLLLEDFGVREVEVREVYDVSEKFWNEGLGETRVFGFIFLFRWNQARNRGRRKHLRSLPAQVVEYVQEKEVVNSMFFARQMVQNSCATHALLSVVLNCPDIDLGPTLNRLKAHTYGMDPENKGWAIANTPQLARDHNAHASPQAQRSHIATQTGAQFSTNSISQPSVGTKSRIMSSCTTTVSTETFHFVSYVPIHGRLYELDGLKPSPIDHGPVEPGDWTAKFRNIIMARLGIELESGRIVNQDDEIHFSLMAVIPHQGASFVRKRSKLLQWKAVLDFALIEGNLDKIDDTVRSSVIEYKASKREAFGEIDAELISKIAEEINEDIDVIDMAIRDEAEKQRKYRIDDARRAHNYDGFITTFLSMLASQGTLEELLRDHFHKPVCGLTDLTASVVLNSGESQIVIPRPLKRISANGKKASATRRRTKRGRPKKGLVKK</sequence>
<evidence type="ECO:0000256" key="1">
    <source>
        <dbReference type="ARBA" id="ARBA00000707"/>
    </source>
</evidence>
<dbReference type="PROSITE" id="PS52048">
    <property type="entry name" value="UCH_DOMAIN"/>
    <property type="match status" value="1"/>
</dbReference>
<reference evidence="15" key="1">
    <citation type="submission" date="2020-11" db="EMBL/GenBank/DDBJ databases">
        <authorList>
            <person name="Tran Van P."/>
        </authorList>
    </citation>
    <scope>NUCLEOTIDE SEQUENCE</scope>
</reference>
<dbReference type="PANTHER" id="PTHR10589:SF28">
    <property type="entry name" value="UBIQUITIN CARBOXYL-TERMINAL HYDROLASE BAP1"/>
    <property type="match status" value="1"/>
</dbReference>
<dbReference type="Pfam" id="PF18031">
    <property type="entry name" value="UCH_C"/>
    <property type="match status" value="1"/>
</dbReference>
<dbReference type="EMBL" id="OA883442">
    <property type="protein sequence ID" value="CAD7278914.1"/>
    <property type="molecule type" value="Genomic_DNA"/>
</dbReference>
<dbReference type="PANTHER" id="PTHR10589">
    <property type="entry name" value="UBIQUITIN CARBOXYL-TERMINAL HYDROLASE"/>
    <property type="match status" value="1"/>
</dbReference>
<dbReference type="InterPro" id="IPR036959">
    <property type="entry name" value="Peptidase_C12_UCH_sf"/>
</dbReference>
<evidence type="ECO:0000256" key="9">
    <source>
        <dbReference type="ARBA" id="ARBA00023242"/>
    </source>
</evidence>
<evidence type="ECO:0000256" key="4">
    <source>
        <dbReference type="ARBA" id="ARBA00022670"/>
    </source>
</evidence>
<feature type="domain" description="UCH catalytic" evidence="14">
    <location>
        <begin position="11"/>
        <end position="278"/>
    </location>
</feature>
<dbReference type="InterPro" id="IPR041507">
    <property type="entry name" value="UCH_C"/>
</dbReference>
<dbReference type="PROSITE" id="PS52049">
    <property type="entry name" value="ULD"/>
    <property type="match status" value="1"/>
</dbReference>
<accession>A0A7R9BQR4</accession>
<evidence type="ECO:0000256" key="5">
    <source>
        <dbReference type="ARBA" id="ARBA00022786"/>
    </source>
</evidence>
<feature type="compositionally biased region" description="Basic residues" evidence="13">
    <location>
        <begin position="441"/>
        <end position="459"/>
    </location>
</feature>
<comment type="function">
    <text evidence="10">Catalytic component of the polycomb repressive deubiquitinase (PR-DUB) complex, a complex that specifically mediates deubiquitination of histone H2A monoubiquitinated at 'Lys-119' (H2AK118ub1). Mediates bisymmetric organization of the PR-DUB complex and is involved in association with nucleosomes to mediate deubiquitination. Does not deubiquitinate monoubiquitinated histone H2B. Required to maintain the transcriptionally repressive state of homeotic genes throughout development. The PR-DUB complex has weak or no activity toward 'Lys-48'- and 'Lys-63'-linked polyubiquitin chains. Polycomb group (PcG) protein.</text>
</comment>
<organism evidence="15">
    <name type="scientific">Notodromas monacha</name>
    <dbReference type="NCBI Taxonomy" id="399045"/>
    <lineage>
        <taxon>Eukaryota</taxon>
        <taxon>Metazoa</taxon>
        <taxon>Ecdysozoa</taxon>
        <taxon>Arthropoda</taxon>
        <taxon>Crustacea</taxon>
        <taxon>Oligostraca</taxon>
        <taxon>Ostracoda</taxon>
        <taxon>Podocopa</taxon>
        <taxon>Podocopida</taxon>
        <taxon>Cypridocopina</taxon>
        <taxon>Cypridoidea</taxon>
        <taxon>Cyprididae</taxon>
        <taxon>Notodromas</taxon>
    </lineage>
</organism>
<evidence type="ECO:0000256" key="13">
    <source>
        <dbReference type="SAM" id="MobiDB-lite"/>
    </source>
</evidence>
<dbReference type="EMBL" id="CAJPEX010001405">
    <property type="protein sequence ID" value="CAG0919066.1"/>
    <property type="molecule type" value="Genomic_DNA"/>
</dbReference>